<reference evidence="4 5" key="1">
    <citation type="submission" date="2023-11" db="EMBL/GenBank/DDBJ databases">
        <title>Halocaridina rubra genome assembly.</title>
        <authorList>
            <person name="Smith C."/>
        </authorList>
    </citation>
    <scope>NUCLEOTIDE SEQUENCE [LARGE SCALE GENOMIC DNA]</scope>
    <source>
        <strain evidence="4">EP-1</strain>
        <tissue evidence="4">Whole</tissue>
    </source>
</reference>
<dbReference type="Pfam" id="PF00648">
    <property type="entry name" value="Peptidase_C2"/>
    <property type="match status" value="1"/>
</dbReference>
<dbReference type="PROSITE" id="PS50203">
    <property type="entry name" value="CALPAIN_CAT"/>
    <property type="match status" value="1"/>
</dbReference>
<evidence type="ECO:0000313" key="4">
    <source>
        <dbReference type="EMBL" id="KAK7066614.1"/>
    </source>
</evidence>
<feature type="domain" description="Calpain catalytic" evidence="3">
    <location>
        <begin position="37"/>
        <end position="84"/>
    </location>
</feature>
<dbReference type="Proteomes" id="UP001381693">
    <property type="component" value="Unassembled WGS sequence"/>
</dbReference>
<dbReference type="InterPro" id="IPR001300">
    <property type="entry name" value="Peptidase_C2_calpain_cat"/>
</dbReference>
<evidence type="ECO:0000313" key="5">
    <source>
        <dbReference type="Proteomes" id="UP001381693"/>
    </source>
</evidence>
<dbReference type="PANTHER" id="PTHR10183:SF433">
    <property type="entry name" value="CALPAIN-A-RELATED"/>
    <property type="match status" value="1"/>
</dbReference>
<dbReference type="EC" id="3.4.22.33" evidence="4"/>
<dbReference type="InterPro" id="IPR022684">
    <property type="entry name" value="Calpain_cysteine_protease"/>
</dbReference>
<keyword evidence="4" id="KW-0378">Hydrolase</keyword>
<sequence>NQGRFITKMPESAQEYRRFRGQDYAKLKAKCWAEGKLFNDPEFPANEQSLGFDMNVVWKRPTEIVRDPKFMLDANRFSVVQGEL</sequence>
<accession>A0AAN8WSG1</accession>
<evidence type="ECO:0000259" key="3">
    <source>
        <dbReference type="PROSITE" id="PS50203"/>
    </source>
</evidence>
<proteinExistence type="inferred from homology"/>
<evidence type="ECO:0000256" key="1">
    <source>
        <dbReference type="ARBA" id="ARBA00007623"/>
    </source>
</evidence>
<protein>
    <submittedName>
        <fullName evidence="4">Peptidase C2</fullName>
        <ecNumber evidence="4">3.4.22.33</ecNumber>
    </submittedName>
</protein>
<keyword evidence="5" id="KW-1185">Reference proteome</keyword>
<dbReference type="AlphaFoldDB" id="A0AAN8WSG1"/>
<dbReference type="GO" id="GO:0004198">
    <property type="term" value="F:calcium-dependent cysteine-type endopeptidase activity"/>
    <property type="evidence" value="ECO:0007669"/>
    <property type="project" value="InterPro"/>
</dbReference>
<dbReference type="EMBL" id="JAXCGZ010019107">
    <property type="protein sequence ID" value="KAK7066614.1"/>
    <property type="molecule type" value="Genomic_DNA"/>
</dbReference>
<feature type="non-terminal residue" evidence="4">
    <location>
        <position position="84"/>
    </location>
</feature>
<dbReference type="InterPro" id="IPR038765">
    <property type="entry name" value="Papain-like_cys_pep_sf"/>
</dbReference>
<evidence type="ECO:0000256" key="2">
    <source>
        <dbReference type="PROSITE-ProRule" id="PRU00239"/>
    </source>
</evidence>
<gene>
    <name evidence="4" type="primary">CAPN8</name>
    <name evidence="4" type="ORF">SK128_024147</name>
</gene>
<dbReference type="GO" id="GO:0006508">
    <property type="term" value="P:proteolysis"/>
    <property type="evidence" value="ECO:0007669"/>
    <property type="project" value="InterPro"/>
</dbReference>
<dbReference type="GO" id="GO:0005737">
    <property type="term" value="C:cytoplasm"/>
    <property type="evidence" value="ECO:0007669"/>
    <property type="project" value="TreeGrafter"/>
</dbReference>
<comment type="similarity">
    <text evidence="1">Belongs to the peptidase C2 family.</text>
</comment>
<organism evidence="4 5">
    <name type="scientific">Halocaridina rubra</name>
    <name type="common">Hawaiian red shrimp</name>
    <dbReference type="NCBI Taxonomy" id="373956"/>
    <lineage>
        <taxon>Eukaryota</taxon>
        <taxon>Metazoa</taxon>
        <taxon>Ecdysozoa</taxon>
        <taxon>Arthropoda</taxon>
        <taxon>Crustacea</taxon>
        <taxon>Multicrustacea</taxon>
        <taxon>Malacostraca</taxon>
        <taxon>Eumalacostraca</taxon>
        <taxon>Eucarida</taxon>
        <taxon>Decapoda</taxon>
        <taxon>Pleocyemata</taxon>
        <taxon>Caridea</taxon>
        <taxon>Atyoidea</taxon>
        <taxon>Atyidae</taxon>
        <taxon>Halocaridina</taxon>
    </lineage>
</organism>
<comment type="caution">
    <text evidence="4">The sequence shown here is derived from an EMBL/GenBank/DDBJ whole genome shotgun (WGS) entry which is preliminary data.</text>
</comment>
<dbReference type="PANTHER" id="PTHR10183">
    <property type="entry name" value="CALPAIN"/>
    <property type="match status" value="1"/>
</dbReference>
<feature type="non-terminal residue" evidence="4">
    <location>
        <position position="1"/>
    </location>
</feature>
<name>A0AAN8WSG1_HALRR</name>
<comment type="caution">
    <text evidence="2">Lacks conserved residue(s) required for the propagation of feature annotation.</text>
</comment>
<dbReference type="SUPFAM" id="SSF54001">
    <property type="entry name" value="Cysteine proteinases"/>
    <property type="match status" value="1"/>
</dbReference>